<dbReference type="EMBL" id="JJOT01000014">
    <property type="protein sequence ID" value="KKG05956.1"/>
    <property type="molecule type" value="Genomic_DNA"/>
</dbReference>
<dbReference type="EMBL" id="JJPB01000123">
    <property type="protein sequence ID" value="KKG28950.1"/>
    <property type="molecule type" value="Genomic_DNA"/>
</dbReference>
<dbReference type="EMBL" id="JJPC01000105">
    <property type="protein sequence ID" value="KKG33160.1"/>
    <property type="molecule type" value="Genomic_DNA"/>
</dbReference>
<evidence type="ECO:0000313" key="6">
    <source>
        <dbReference type="EMBL" id="KKG28950.1"/>
    </source>
</evidence>
<dbReference type="EMBL" id="JJPG01000138">
    <property type="protein sequence ID" value="KKG48192.1"/>
    <property type="molecule type" value="Genomic_DNA"/>
</dbReference>
<dbReference type="Proteomes" id="UP000034243">
    <property type="component" value="Unassembled WGS sequence"/>
</dbReference>
<evidence type="ECO:0000313" key="4">
    <source>
        <dbReference type="EMBL" id="KKG05956.1"/>
    </source>
</evidence>
<dbReference type="Proteomes" id="UP000033889">
    <property type="component" value="Unassembled WGS sequence"/>
</dbReference>
<reference evidence="29 55" key="2">
    <citation type="submission" date="2018-05" db="EMBL/GenBank/DDBJ databases">
        <title>Methanosarcina gilichinskyana sp. nov., a novel methanogenic archaeon isolated from Holocene permafrost, North East Russia.</title>
        <authorList>
            <person name="Oshurkova V."/>
            <person name="Meer M."/>
            <person name="Bochkareva O."/>
            <person name="Shcherbakova V."/>
        </authorList>
    </citation>
    <scope>NUCLEOTIDE SEQUENCE [LARGE SCALE GENOMIC DNA]</scope>
    <source>
        <strain evidence="29 55">JL01</strain>
    </source>
</reference>
<dbReference type="Pfam" id="PF07690">
    <property type="entry name" value="MFS_1"/>
    <property type="match status" value="1"/>
</dbReference>
<dbReference type="EMBL" id="JJPO01000070">
    <property type="protein sequence ID" value="KKG73661.1"/>
    <property type="molecule type" value="Genomic_DNA"/>
</dbReference>
<evidence type="ECO:0000313" key="47">
    <source>
        <dbReference type="Proteomes" id="UP000034578"/>
    </source>
</evidence>
<evidence type="ECO:0000313" key="51">
    <source>
        <dbReference type="Proteomes" id="UP000034672"/>
    </source>
</evidence>
<evidence type="ECO:0000313" key="30">
    <source>
        <dbReference type="Proteomes" id="UP000033878"/>
    </source>
</evidence>
<evidence type="ECO:0000313" key="13">
    <source>
        <dbReference type="EMBL" id="KKG52389.1"/>
    </source>
</evidence>
<evidence type="ECO:0000313" key="35">
    <source>
        <dbReference type="Proteomes" id="UP000034074"/>
    </source>
</evidence>
<feature type="transmembrane region" description="Helical" evidence="1">
    <location>
        <begin position="41"/>
        <end position="64"/>
    </location>
</feature>
<evidence type="ECO:0000313" key="44">
    <source>
        <dbReference type="Proteomes" id="UP000034399"/>
    </source>
</evidence>
<dbReference type="EMBL" id="JJQD01000085">
    <property type="protein sequence ID" value="KKH29027.1"/>
    <property type="molecule type" value="Genomic_DNA"/>
</dbReference>
<dbReference type="EMBL" id="JJPD01000132">
    <property type="protein sequence ID" value="KKG39563.1"/>
    <property type="molecule type" value="Genomic_DNA"/>
</dbReference>
<evidence type="ECO:0000313" key="33">
    <source>
        <dbReference type="Proteomes" id="UP000034001"/>
    </source>
</evidence>
<evidence type="ECO:0000259" key="2">
    <source>
        <dbReference type="PROSITE" id="PS50850"/>
    </source>
</evidence>
<evidence type="ECO:0000313" key="12">
    <source>
        <dbReference type="EMBL" id="KKG48192.1"/>
    </source>
</evidence>
<evidence type="ECO:0000313" key="14">
    <source>
        <dbReference type="EMBL" id="KKG61751.1"/>
    </source>
</evidence>
<dbReference type="InterPro" id="IPR036259">
    <property type="entry name" value="MFS_trans_sf"/>
</dbReference>
<feature type="transmembrane region" description="Helical" evidence="1">
    <location>
        <begin position="163"/>
        <end position="184"/>
    </location>
</feature>
<sequence>MKKHESLNSRQLNSRFLQTMTINAANGYVSKINGFSRNASLFLAYIFMLSLSLGIYEVIFNLYILRLGFKEDFLGLMLSLVSISTGLFAIPAATFCDRAGRKNTLLLSCLMLLFSFAVLYTTRSMFLLAFFSILYGASSSLKIVTASTFMVENSTSYERMHLFSMYYLLYTIGVMLGNLAGGTLPQVFINSLDLDPSGPEAYQLSLYASLAAVLFSLFPLVFIKNKKTGLAEKPALFSTLFSVLRSGTIRKLIVVNGLIGMGWGLILPYFNVYFDVVLGAGSEQIGVIFSISQLVMMFTLLCVPLLTEGFGKVKVISLVQLASIPFLLLFTSTSILAVAAFGYIMRTSIMNMANPIMSSFNMEIVSEDNRATVNSLVWMSCYTFVGLSTYAGGLMMARGYYTLPFFLTCGIYGVAAVLYYVFFDKMEKQQKVSGAAL</sequence>
<accession>A0A0F8GZ47</accession>
<evidence type="ECO:0000313" key="55">
    <source>
        <dbReference type="Proteomes" id="UP000300067"/>
    </source>
</evidence>
<dbReference type="Proteomes" id="UP000034667">
    <property type="component" value="Unassembled WGS sequence"/>
</dbReference>
<dbReference type="Proteomes" id="UP000034338">
    <property type="component" value="Unassembled WGS sequence"/>
</dbReference>
<evidence type="ECO:0000313" key="17">
    <source>
        <dbReference type="EMBL" id="KKG78819.1"/>
    </source>
</evidence>
<evidence type="ECO:0000313" key="26">
    <source>
        <dbReference type="EMBL" id="KKH43536.1"/>
    </source>
</evidence>
<dbReference type="EMBL" id="JJPN01000114">
    <property type="protein sequence ID" value="KKG70566.1"/>
    <property type="molecule type" value="Genomic_DNA"/>
</dbReference>
<dbReference type="EMBL" id="JJPH01000072">
    <property type="protein sequence ID" value="KKG52389.1"/>
    <property type="molecule type" value="Genomic_DNA"/>
</dbReference>
<dbReference type="Proteomes" id="UP000033933">
    <property type="component" value="Unassembled WGS sequence"/>
</dbReference>
<feature type="domain" description="Major facilitator superfamily (MFS) profile" evidence="2">
    <location>
        <begin position="38"/>
        <end position="428"/>
    </location>
</feature>
<dbReference type="Gene3D" id="1.20.1250.20">
    <property type="entry name" value="MFS general substrate transporter like domains"/>
    <property type="match status" value="2"/>
</dbReference>
<dbReference type="EMBL" id="CP029709">
    <property type="protein sequence ID" value="QCR16136.1"/>
    <property type="molecule type" value="Genomic_DNA"/>
</dbReference>
<dbReference type="Proteomes" id="UP000034001">
    <property type="component" value="Unassembled WGS sequence"/>
</dbReference>
<dbReference type="Proteomes" id="UP000034657">
    <property type="component" value="Unassembled WGS sequence"/>
</dbReference>
<evidence type="ECO:0000313" key="48">
    <source>
        <dbReference type="Proteomes" id="UP000034597"/>
    </source>
</evidence>
<dbReference type="EMBL" id="JJQQ01000067">
    <property type="protein sequence ID" value="KKH67717.1"/>
    <property type="molecule type" value="Genomic_DNA"/>
</dbReference>
<dbReference type="Proteomes" id="UP000034047">
    <property type="component" value="Unassembled WGS sequence"/>
</dbReference>
<dbReference type="PROSITE" id="PS50850">
    <property type="entry name" value="MFS"/>
    <property type="match status" value="1"/>
</dbReference>
<dbReference type="EMBL" id="JJQU01000155">
    <property type="protein sequence ID" value="KKH83811.1"/>
    <property type="molecule type" value="Genomic_DNA"/>
</dbReference>
<evidence type="ECO:0000313" key="32">
    <source>
        <dbReference type="Proteomes" id="UP000033933"/>
    </source>
</evidence>
<dbReference type="PANTHER" id="PTHR23520">
    <property type="entry name" value="TRANSPORTER, PUTATIVE (AFU_ORTHOLOGUE AFUA_3G04000)-RELATED"/>
    <property type="match status" value="1"/>
</dbReference>
<evidence type="ECO:0000313" key="37">
    <source>
        <dbReference type="Proteomes" id="UP000034152"/>
    </source>
</evidence>
<dbReference type="EMBL" id="JJOS01000105">
    <property type="protein sequence ID" value="KKG00432.1"/>
    <property type="molecule type" value="Genomic_DNA"/>
</dbReference>
<feature type="transmembrane region" description="Helical" evidence="1">
    <location>
        <begin position="285"/>
        <end position="306"/>
    </location>
</feature>
<evidence type="ECO:0000313" key="49">
    <source>
        <dbReference type="Proteomes" id="UP000034657"/>
    </source>
</evidence>
<dbReference type="Proteomes" id="UP000034597">
    <property type="component" value="Unassembled WGS sequence"/>
</dbReference>
<evidence type="ECO:0000313" key="53">
    <source>
        <dbReference type="Proteomes" id="UP000034921"/>
    </source>
</evidence>
<evidence type="ECO:0000313" key="24">
    <source>
        <dbReference type="EMBL" id="KKH34450.1"/>
    </source>
</evidence>
<dbReference type="Proteomes" id="UP000034921">
    <property type="component" value="Unassembled WGS sequence"/>
</dbReference>
<evidence type="ECO:0000313" key="43">
    <source>
        <dbReference type="Proteomes" id="UP000034338"/>
    </source>
</evidence>
<evidence type="ECO:0000313" key="34">
    <source>
        <dbReference type="Proteomes" id="UP000034047"/>
    </source>
</evidence>
<keyword evidence="1" id="KW-0472">Membrane</keyword>
<evidence type="ECO:0000313" key="39">
    <source>
        <dbReference type="Proteomes" id="UP000034227"/>
    </source>
</evidence>
<evidence type="ECO:0000313" key="42">
    <source>
        <dbReference type="Proteomes" id="UP000034298"/>
    </source>
</evidence>
<proteinExistence type="predicted"/>
<gene>
    <name evidence="29" type="ORF">DKM28_08915</name>
    <name evidence="8" type="ORF">DU30_07965</name>
    <name evidence="5" type="ORF">DU34_08245</name>
    <name evidence="9" type="ORF">DU35_07455</name>
    <name evidence="13" type="ORF">DU36_06545</name>
    <name evidence="24" type="ORF">DU37_13955</name>
    <name evidence="12" type="ORF">DU38_07135</name>
    <name evidence="10" type="ORF">DU39_08860</name>
    <name evidence="4" type="ORF">DU40_07695</name>
    <name evidence="11" type="ORF">DU41_05190</name>
    <name evidence="18" type="ORF">DU43_18585</name>
    <name evidence="15" type="ORF">DU46_06745</name>
    <name evidence="3" type="ORF">DU47_01720</name>
    <name evidence="6" type="ORF">DU49_06065</name>
    <name evidence="21" type="ORF">DU51_09890</name>
    <name evidence="7" type="ORF">DU52_06445</name>
    <name evidence="22" type="ORF">DU58_08330</name>
    <name evidence="23" type="ORF">DU60_06075</name>
    <name evidence="17" type="ORF">DU61_06430</name>
    <name evidence="20" type="ORF">DU62_06935</name>
    <name evidence="16" type="ORF">DU63_07300</name>
    <name evidence="14" type="ORF">DU67_04190</name>
    <name evidence="19" type="ORF">DU69_12590</name>
    <name evidence="25" type="ORF">DU71_15430</name>
    <name evidence="26" type="ORF">DU72_15865</name>
    <name evidence="28" type="ORF">DU80_05280</name>
    <name evidence="27" type="ORF">DU87_09685</name>
</gene>
<evidence type="ECO:0000313" key="19">
    <source>
        <dbReference type="EMBL" id="KKG95571.1"/>
    </source>
</evidence>
<evidence type="ECO:0000313" key="46">
    <source>
        <dbReference type="Proteomes" id="UP000034577"/>
    </source>
</evidence>
<name>A0A0F8GZ47_METMZ</name>
<evidence type="ECO:0000313" key="18">
    <source>
        <dbReference type="EMBL" id="KKG80831.1"/>
    </source>
</evidence>
<dbReference type="EMBL" id="JJQF01000012">
    <property type="protein sequence ID" value="KKH34450.1"/>
    <property type="molecule type" value="Genomic_DNA"/>
</dbReference>
<dbReference type="Proteomes" id="UP000034820">
    <property type="component" value="Unassembled WGS sequence"/>
</dbReference>
<dbReference type="GO" id="GO:0022857">
    <property type="term" value="F:transmembrane transporter activity"/>
    <property type="evidence" value="ECO:0007669"/>
    <property type="project" value="InterPro"/>
</dbReference>
<evidence type="ECO:0000313" key="27">
    <source>
        <dbReference type="EMBL" id="KKH67717.1"/>
    </source>
</evidence>
<dbReference type="EMBL" id="JJPL01000120">
    <property type="protein sequence ID" value="KKG61751.1"/>
    <property type="molecule type" value="Genomic_DNA"/>
</dbReference>
<dbReference type="Proteomes" id="UP000034074">
    <property type="component" value="Unassembled WGS sequence"/>
</dbReference>
<dbReference type="Proteomes" id="UP000034151">
    <property type="component" value="Unassembled WGS sequence"/>
</dbReference>
<feature type="transmembrane region" description="Helical" evidence="1">
    <location>
        <begin position="76"/>
        <end position="96"/>
    </location>
</feature>
<dbReference type="Proteomes" id="UP000034577">
    <property type="component" value="Unassembled WGS sequence"/>
</dbReference>
<dbReference type="Proteomes" id="UP000034152">
    <property type="component" value="Unassembled WGS sequence"/>
</dbReference>
<evidence type="ECO:0000313" key="38">
    <source>
        <dbReference type="Proteomes" id="UP000034195"/>
    </source>
</evidence>
<dbReference type="EMBL" id="JJPE01000073">
    <property type="protein sequence ID" value="KKG44423.1"/>
    <property type="molecule type" value="Genomic_DNA"/>
</dbReference>
<evidence type="ECO:0000313" key="8">
    <source>
        <dbReference type="EMBL" id="KKG33160.1"/>
    </source>
</evidence>
<dbReference type="EMBL" id="JJPQ01000145">
    <property type="protein sequence ID" value="KKG78819.1"/>
    <property type="molecule type" value="Genomic_DNA"/>
</dbReference>
<dbReference type="EMBL" id="JJPA01000176">
    <property type="protein sequence ID" value="KKG29929.1"/>
    <property type="molecule type" value="Genomic_DNA"/>
</dbReference>
<evidence type="ECO:0000313" key="50">
    <source>
        <dbReference type="Proteomes" id="UP000034667"/>
    </source>
</evidence>
<dbReference type="EMBL" id="JJQK01000294">
    <property type="protein sequence ID" value="KKH43536.1"/>
    <property type="molecule type" value="Genomic_DNA"/>
</dbReference>
<dbReference type="GeneID" id="24878138"/>
<dbReference type="Proteomes" id="UP000034944">
    <property type="component" value="Unassembled WGS sequence"/>
</dbReference>
<dbReference type="Proteomes" id="UP000034227">
    <property type="component" value="Unassembled WGS sequence"/>
</dbReference>
<dbReference type="Proteomes" id="UP000033878">
    <property type="component" value="Unassembled WGS sequence"/>
</dbReference>
<dbReference type="Proteomes" id="UP000034259">
    <property type="component" value="Unassembled WGS sequence"/>
</dbReference>
<dbReference type="EMBL" id="JJPF01000070">
    <property type="protein sequence ID" value="KKG43080.1"/>
    <property type="molecule type" value="Genomic_DNA"/>
</dbReference>
<dbReference type="EMBL" id="JJPY01000019">
    <property type="protein sequence ID" value="KKH11536.1"/>
    <property type="molecule type" value="Genomic_DNA"/>
</dbReference>
<evidence type="ECO:0000313" key="3">
    <source>
        <dbReference type="EMBL" id="KKG00432.1"/>
    </source>
</evidence>
<feature type="transmembrane region" description="Helical" evidence="1">
    <location>
        <begin position="126"/>
        <end position="151"/>
    </location>
</feature>
<organism evidence="11 50">
    <name type="scientific">Methanosarcina mazei</name>
    <name type="common">Methanosarcina frisia</name>
    <dbReference type="NCBI Taxonomy" id="2209"/>
    <lineage>
        <taxon>Archaea</taxon>
        <taxon>Methanobacteriati</taxon>
        <taxon>Methanobacteriota</taxon>
        <taxon>Stenosarchaea group</taxon>
        <taxon>Methanomicrobia</taxon>
        <taxon>Methanosarcinales</taxon>
        <taxon>Methanosarcinaceae</taxon>
        <taxon>Methanosarcina</taxon>
    </lineage>
</organism>
<dbReference type="EMBL" id="JJQI01000002">
    <property type="protein sequence ID" value="KKH43282.1"/>
    <property type="molecule type" value="Genomic_DNA"/>
</dbReference>
<evidence type="ECO:0000313" key="15">
    <source>
        <dbReference type="EMBL" id="KKG70566.1"/>
    </source>
</evidence>
<evidence type="ECO:0000313" key="9">
    <source>
        <dbReference type="EMBL" id="KKG39563.1"/>
    </source>
</evidence>
<keyword evidence="47" id="KW-1185">Reference proteome</keyword>
<evidence type="ECO:0000313" key="41">
    <source>
        <dbReference type="Proteomes" id="UP000034259"/>
    </source>
</evidence>
<reference evidence="30 31" key="1">
    <citation type="journal article" date="2015" name="ISME J.">
        <title>Genomic and phenotypic differentiation among Methanosarcina mazei populations from Columbia River sediment.</title>
        <authorList>
            <person name="Youngblut N.D."/>
            <person name="Wirth J.S."/>
            <person name="Henriksen J.R."/>
            <person name="Smith M."/>
            <person name="Simon H."/>
            <person name="Metcalf W.W."/>
            <person name="Whitaker R.J."/>
        </authorList>
    </citation>
    <scope>NUCLEOTIDE SEQUENCE [LARGE SCALE GENOMIC DNA]</scope>
    <source>
        <strain evidence="22 39">1.F.A.2.8</strain>
        <strain evidence="23 53">1.F.M.0.5</strain>
        <strain evidence="24 43">1.H.A.0.1</strain>
        <strain evidence="25 51">1.H.A.1A.4</strain>
        <strain evidence="26 41">1.H.A.2.1</strain>
        <strain evidence="27 32">1.H.M.0.1</strain>
        <strain evidence="28 37">1.H.M.2.1</strain>
        <strain evidence="3 47">2.F.A.2.4</strain>
        <strain evidence="4 48">2.F.T.0.2</strain>
        <strain evidence="5 34">2.F.T.2.6</strain>
        <strain evidence="7 44">3.F.A.1A.1</strain>
        <strain evidence="6 30">3.F.A.1A.3</strain>
        <strain evidence="8 42">3.F.A.1B.1</strain>
        <strain evidence="9 46">3.F.A.2.12</strain>
        <strain evidence="11 50">3.F.A.2.3</strain>
        <strain evidence="10 36">3.F.A.2.5</strain>
        <strain evidence="12 38">3.F.A.2.6</strain>
        <strain evidence="13 40">3.F.A.2.7</strain>
        <strain evidence="14 45">3.F.T.2.1</strain>
        <strain evidence="18">3.H.A.1A.1</strain>
        <strain evidence="15 35">3.H.A.1A.2</strain>
        <strain evidence="16 33">3.H.A.2.1</strain>
        <strain evidence="17 31">3.H.A.2.5</strain>
        <strain evidence="19 49">3.H.M.1A.1</strain>
        <strain evidence="21 52">3.H.T.1A.1</strain>
        <strain evidence="20 54">3.H.T.1A.2</strain>
    </source>
</reference>
<feature type="transmembrane region" description="Helical" evidence="1">
    <location>
        <begin position="376"/>
        <end position="396"/>
    </location>
</feature>
<dbReference type="EMBL" id="JJQE01000066">
    <property type="protein sequence ID" value="KKH29751.1"/>
    <property type="molecule type" value="Genomic_DNA"/>
</dbReference>
<evidence type="ECO:0000313" key="11">
    <source>
        <dbReference type="EMBL" id="KKG44423.1"/>
    </source>
</evidence>
<evidence type="ECO:0000313" key="29">
    <source>
        <dbReference type="EMBL" id="QCR16136.1"/>
    </source>
</evidence>
<dbReference type="EMBL" id="JJPZ01000177">
    <property type="protein sequence ID" value="KKH05125.1"/>
    <property type="molecule type" value="Genomic_DNA"/>
</dbReference>
<evidence type="ECO:0000313" key="23">
    <source>
        <dbReference type="EMBL" id="KKH29751.1"/>
    </source>
</evidence>
<evidence type="ECO:0000313" key="31">
    <source>
        <dbReference type="Proteomes" id="UP000033889"/>
    </source>
</evidence>
<evidence type="ECO:0000313" key="7">
    <source>
        <dbReference type="EMBL" id="KKG29929.1"/>
    </source>
</evidence>
<evidence type="ECO:0000313" key="22">
    <source>
        <dbReference type="EMBL" id="KKH29027.1"/>
    </source>
</evidence>
<feature type="transmembrane region" description="Helical" evidence="1">
    <location>
        <begin position="403"/>
        <end position="422"/>
    </location>
</feature>
<dbReference type="SUPFAM" id="SSF103473">
    <property type="entry name" value="MFS general substrate transporter"/>
    <property type="match status" value="1"/>
</dbReference>
<dbReference type="Proteomes" id="UP000034399">
    <property type="component" value="Unassembled WGS sequence"/>
</dbReference>
<dbReference type="EMBL" id="JJOU01000179">
    <property type="protein sequence ID" value="KKG10413.1"/>
    <property type="molecule type" value="Genomic_DNA"/>
</dbReference>
<dbReference type="Proteomes" id="UP000034578">
    <property type="component" value="Unassembled WGS sequence"/>
</dbReference>
<dbReference type="Proteomes" id="UP000034424">
    <property type="component" value="Unassembled WGS sequence"/>
</dbReference>
<dbReference type="EMBL" id="JJPM01000013">
    <property type="protein sequence ID" value="KKG80831.1"/>
    <property type="molecule type" value="Genomic_DNA"/>
</dbReference>
<dbReference type="EMBL" id="JJPT01000002">
    <property type="protein sequence ID" value="KKG95571.1"/>
    <property type="molecule type" value="Genomic_DNA"/>
</dbReference>
<evidence type="ECO:0000313" key="21">
    <source>
        <dbReference type="EMBL" id="KKH11536.1"/>
    </source>
</evidence>
<evidence type="ECO:0000313" key="45">
    <source>
        <dbReference type="Proteomes" id="UP000034424"/>
    </source>
</evidence>
<evidence type="ECO:0000313" key="16">
    <source>
        <dbReference type="EMBL" id="KKG73661.1"/>
    </source>
</evidence>
<dbReference type="Proteomes" id="UP000034195">
    <property type="component" value="Unassembled WGS sequence"/>
</dbReference>
<evidence type="ECO:0000313" key="40">
    <source>
        <dbReference type="Proteomes" id="UP000034243"/>
    </source>
</evidence>
<dbReference type="AlphaFoldDB" id="A0A0F8GZ47"/>
<dbReference type="Proteomes" id="UP000034672">
    <property type="component" value="Unassembled WGS sequence"/>
</dbReference>
<dbReference type="PATRIC" id="fig|2209.39.peg.1970"/>
<evidence type="ECO:0000313" key="36">
    <source>
        <dbReference type="Proteomes" id="UP000034151"/>
    </source>
</evidence>
<dbReference type="OrthoDB" id="56622at2157"/>
<evidence type="ECO:0000313" key="20">
    <source>
        <dbReference type="EMBL" id="KKH05125.1"/>
    </source>
</evidence>
<evidence type="ECO:0000313" key="52">
    <source>
        <dbReference type="Proteomes" id="UP000034820"/>
    </source>
</evidence>
<keyword evidence="1" id="KW-0812">Transmembrane</keyword>
<feature type="transmembrane region" description="Helical" evidence="1">
    <location>
        <begin position="204"/>
        <end position="223"/>
    </location>
</feature>
<feature type="transmembrane region" description="Helical" evidence="1">
    <location>
        <begin position="318"/>
        <end position="345"/>
    </location>
</feature>
<dbReference type="Proteomes" id="UP000034298">
    <property type="component" value="Unassembled WGS sequence"/>
</dbReference>
<evidence type="ECO:0000313" key="25">
    <source>
        <dbReference type="EMBL" id="KKH43282.1"/>
    </source>
</evidence>
<evidence type="ECO:0000313" key="10">
    <source>
        <dbReference type="EMBL" id="KKG43080.1"/>
    </source>
</evidence>
<dbReference type="InterPro" id="IPR020846">
    <property type="entry name" value="MFS_dom"/>
</dbReference>
<evidence type="ECO:0000256" key="1">
    <source>
        <dbReference type="SAM" id="Phobius"/>
    </source>
</evidence>
<dbReference type="PANTHER" id="PTHR23520:SF5">
    <property type="entry name" value="TRANSPORTER, PUTATIVE (AFU_ORTHOLOGUE AFUA_3G04000)-RELATED"/>
    <property type="match status" value="1"/>
</dbReference>
<evidence type="ECO:0000313" key="54">
    <source>
        <dbReference type="Proteomes" id="UP000034944"/>
    </source>
</evidence>
<keyword evidence="1" id="KW-1133">Transmembrane helix</keyword>
<evidence type="ECO:0000313" key="28">
    <source>
        <dbReference type="EMBL" id="KKH83811.1"/>
    </source>
</evidence>
<dbReference type="RefSeq" id="WP_052718760.1">
    <property type="nucleotide sequence ID" value="NZ_AP019780.1"/>
</dbReference>
<feature type="transmembrane region" description="Helical" evidence="1">
    <location>
        <begin position="252"/>
        <end position="273"/>
    </location>
</feature>
<protein>
    <submittedName>
        <fullName evidence="11 29">Transporter</fullName>
    </submittedName>
</protein>
<feature type="transmembrane region" description="Helical" evidence="1">
    <location>
        <begin position="103"/>
        <end position="120"/>
    </location>
</feature>
<dbReference type="Proteomes" id="UP000300067">
    <property type="component" value="Chromosome"/>
</dbReference>
<evidence type="ECO:0000313" key="5">
    <source>
        <dbReference type="EMBL" id="KKG10413.1"/>
    </source>
</evidence>
<dbReference type="InterPro" id="IPR011701">
    <property type="entry name" value="MFS"/>
</dbReference>